<keyword evidence="2" id="KW-1185">Reference proteome</keyword>
<name>A0ABT5HA23_9BACE</name>
<dbReference type="Pfam" id="PF13149">
    <property type="entry name" value="Mfa_like_1"/>
    <property type="match status" value="1"/>
</dbReference>
<dbReference type="Gene3D" id="2.60.40.2620">
    <property type="entry name" value="Fimbrillin-like"/>
    <property type="match status" value="1"/>
</dbReference>
<dbReference type="Gene3D" id="2.60.40.2630">
    <property type="match status" value="1"/>
</dbReference>
<dbReference type="InterPro" id="IPR042278">
    <property type="entry name" value="Mfa-like_1_N"/>
</dbReference>
<dbReference type="InterPro" id="IPR025049">
    <property type="entry name" value="Mfa-like_1"/>
</dbReference>
<accession>A0ABT5HA23</accession>
<dbReference type="PROSITE" id="PS51257">
    <property type="entry name" value="PROKAR_LIPOPROTEIN"/>
    <property type="match status" value="1"/>
</dbReference>
<organism evidence="1 2">
    <name type="scientific">Bacteroides zhangwenhongii</name>
    <dbReference type="NCBI Taxonomy" id="2650157"/>
    <lineage>
        <taxon>Bacteria</taxon>
        <taxon>Pseudomonadati</taxon>
        <taxon>Bacteroidota</taxon>
        <taxon>Bacteroidia</taxon>
        <taxon>Bacteroidales</taxon>
        <taxon>Bacteroidaceae</taxon>
        <taxon>Bacteroides</taxon>
    </lineage>
</organism>
<dbReference type="RefSeq" id="WP_272720686.1">
    <property type="nucleotide sequence ID" value="NZ_JAQPYS010000070.1"/>
</dbReference>
<dbReference type="CDD" id="cd13121">
    <property type="entry name" value="BF2867_like_C"/>
    <property type="match status" value="1"/>
</dbReference>
<dbReference type="EMBL" id="JAQPYS010000070">
    <property type="protein sequence ID" value="MDC7137287.1"/>
    <property type="molecule type" value="Genomic_DNA"/>
</dbReference>
<protein>
    <submittedName>
        <fullName evidence="1">Fimbrillin family protein</fullName>
    </submittedName>
</protein>
<dbReference type="Proteomes" id="UP001215398">
    <property type="component" value="Unassembled WGS sequence"/>
</dbReference>
<evidence type="ECO:0000313" key="2">
    <source>
        <dbReference type="Proteomes" id="UP001215398"/>
    </source>
</evidence>
<comment type="caution">
    <text evidence="1">The sequence shown here is derived from an EMBL/GenBank/DDBJ whole genome shotgun (WGS) entry which is preliminary data.</text>
</comment>
<proteinExistence type="predicted"/>
<gene>
    <name evidence="1" type="ORF">PQG98_13215</name>
</gene>
<evidence type="ECO:0000313" key="1">
    <source>
        <dbReference type="EMBL" id="MDC7137287.1"/>
    </source>
</evidence>
<reference evidence="1 2" key="1">
    <citation type="submission" date="2023-01" db="EMBL/GenBank/DDBJ databases">
        <title>Exploring GABA producing Bacteroides strains toward improving mental health.</title>
        <authorList>
            <person name="Yousuf B."/>
            <person name="Bouhlel N.E."/>
            <person name="Mottawea W."/>
            <person name="Hammami R."/>
        </authorList>
    </citation>
    <scope>NUCLEOTIDE SEQUENCE [LARGE SCALE GENOMIC DNA]</scope>
    <source>
        <strain evidence="1 2">UO.H1054</strain>
    </source>
</reference>
<sequence>MIIENRKLRLFAWLFVVATGNVLMSCTSDEERGNSVLDGTYPMTFVGQVFDRPLTRTTSEGSWDGTEKVAIQIGEEVKLYTADKNGGLTADEPFYWENKTEAVDVLAWYPCNETEVPVSFSVQQDQNLENGYQHSDFMRARNHFSFSDQPTLDFYHLPAKVQLNLKAGEGVENEETIKDASISFVNMSLTSGELDMISGTVAQTSGNTEIVPLKFSGDKITEGYLQTVQALLVPQQMKGIPFIKIVINNVPAYYIPEEEEDANLQSGYLYVYNVTVNNKGEVEVSLAVSGPEWTPNGDEHLVTSRTCYTADDIKPGDFFYRSADGNSWLVSDGGLREVDNTTGEKVWETPSQTPADFKDGRAYIGVVFQTDPRRMSELEKSKGWTHGYVMALTNASAACTWGTVGEDEKTESQTGGINYFPNVTRNNTMYQDVDGYGKKMYIADNKLAGVTDVKETSYAAFYYSEYYGTGDSQIYAAPGKESNLTSGWYLPTIGQWWDILENLGEAVGLLGYRENTGSTVTLRSTGDIKMSTAIIKKLNERMGENNQGVAPFVEGVHYWSSSEKDKDNARRVLFDAAGTNNYSLRLSDNRKSNPSTVVRCILAF</sequence>